<dbReference type="GO" id="GO:0016301">
    <property type="term" value="F:kinase activity"/>
    <property type="evidence" value="ECO:0007669"/>
    <property type="project" value="UniProtKB-KW"/>
</dbReference>
<dbReference type="SUPFAM" id="SSF55874">
    <property type="entry name" value="ATPase domain of HSP90 chaperone/DNA topoisomerase II/histidine kinase"/>
    <property type="match status" value="1"/>
</dbReference>
<dbReference type="EMBL" id="BMLW01000005">
    <property type="protein sequence ID" value="GGP10988.1"/>
    <property type="molecule type" value="Genomic_DNA"/>
</dbReference>
<evidence type="ECO:0000259" key="2">
    <source>
        <dbReference type="Pfam" id="PF14501"/>
    </source>
</evidence>
<dbReference type="PANTHER" id="PTHR40448">
    <property type="entry name" value="TWO-COMPONENT SENSOR HISTIDINE KINASE"/>
    <property type="match status" value="1"/>
</dbReference>
<gene>
    <name evidence="3" type="ORF">GCM10011346_21300</name>
</gene>
<dbReference type="InterPro" id="IPR036890">
    <property type="entry name" value="HATPase_C_sf"/>
</dbReference>
<dbReference type="Proteomes" id="UP000641206">
    <property type="component" value="Unassembled WGS sequence"/>
</dbReference>
<feature type="transmembrane region" description="Helical" evidence="1">
    <location>
        <begin position="83"/>
        <end position="108"/>
    </location>
</feature>
<feature type="domain" description="Sensor histidine kinase NatK-like C-terminal" evidence="2">
    <location>
        <begin position="334"/>
        <end position="422"/>
    </location>
</feature>
<accession>A0ABQ2NUN6</accession>
<feature type="transmembrane region" description="Helical" evidence="1">
    <location>
        <begin position="191"/>
        <end position="211"/>
    </location>
</feature>
<keyword evidence="3" id="KW-0808">Transferase</keyword>
<sequence length="437" mass="50184">MFVYDVIAIILIGISHVIFYFELIRYNRLPYIMVITLSFIFTILLGVVVAVTGYPEFNVIMLLLFLLCLGLMQVKLTFMQNLYFALVSMVSITLVKIVLIEFVMHLFMWTSFNIYTWTVSIVHLIISIIILITLGMLRNKVQKLAQFIIKSPIYYISYPMLAAGLIAALILTTPATELLAALHKPYGQMGYSALFILFFILLIIVIIGSHLTKERMLKEQQNHLDNELLDHLAKLEVMHDDLAAFRHDYMNILLTLDEGVRTRNLAQIEHIYHEIIAPTSELINNRNLDIAKLSHIKVPGVKSVLGVKLISAQQQNIQVMIDIPQQIKGIAIPVVDFIRIISILLDNGIEEAMQSKEKILQIAFFELDERQYFIVSNSYKQQMIDLENLYEKHYSTKDGDRGYGLYSLKLMVDKTSNATLETLKTPYFTQTLILKKQ</sequence>
<dbReference type="RefSeq" id="WP_188734402.1">
    <property type="nucleotide sequence ID" value="NZ_BMLW01000005.1"/>
</dbReference>
<keyword evidence="1" id="KW-1133">Transmembrane helix</keyword>
<organism evidence="3 4">
    <name type="scientific">Oceanobacillus neutriphilus</name>
    <dbReference type="NCBI Taxonomy" id="531815"/>
    <lineage>
        <taxon>Bacteria</taxon>
        <taxon>Bacillati</taxon>
        <taxon>Bacillota</taxon>
        <taxon>Bacilli</taxon>
        <taxon>Bacillales</taxon>
        <taxon>Bacillaceae</taxon>
        <taxon>Oceanobacillus</taxon>
    </lineage>
</organism>
<evidence type="ECO:0000313" key="4">
    <source>
        <dbReference type="Proteomes" id="UP000641206"/>
    </source>
</evidence>
<evidence type="ECO:0000313" key="3">
    <source>
        <dbReference type="EMBL" id="GGP10988.1"/>
    </source>
</evidence>
<feature type="transmembrane region" description="Helical" evidence="1">
    <location>
        <begin position="31"/>
        <end position="51"/>
    </location>
</feature>
<dbReference type="InterPro" id="IPR032834">
    <property type="entry name" value="NatK-like_C"/>
</dbReference>
<comment type="caution">
    <text evidence="3">The sequence shown here is derived from an EMBL/GenBank/DDBJ whole genome shotgun (WGS) entry which is preliminary data.</text>
</comment>
<keyword evidence="1" id="KW-0812">Transmembrane</keyword>
<dbReference type="Pfam" id="PF14501">
    <property type="entry name" value="HATPase_c_5"/>
    <property type="match status" value="1"/>
</dbReference>
<keyword evidence="4" id="KW-1185">Reference proteome</keyword>
<protein>
    <submittedName>
        <fullName evidence="3">Histidine kinase</fullName>
    </submittedName>
</protein>
<dbReference type="PANTHER" id="PTHR40448:SF1">
    <property type="entry name" value="TWO-COMPONENT SENSOR HISTIDINE KINASE"/>
    <property type="match status" value="1"/>
</dbReference>
<name>A0ABQ2NUN6_9BACI</name>
<evidence type="ECO:0000256" key="1">
    <source>
        <dbReference type="SAM" id="Phobius"/>
    </source>
</evidence>
<feature type="transmembrane region" description="Helical" evidence="1">
    <location>
        <begin position="57"/>
        <end position="76"/>
    </location>
</feature>
<keyword evidence="3" id="KW-0418">Kinase</keyword>
<reference evidence="4" key="1">
    <citation type="journal article" date="2019" name="Int. J. Syst. Evol. Microbiol.">
        <title>The Global Catalogue of Microorganisms (GCM) 10K type strain sequencing project: providing services to taxonomists for standard genome sequencing and annotation.</title>
        <authorList>
            <consortium name="The Broad Institute Genomics Platform"/>
            <consortium name="The Broad Institute Genome Sequencing Center for Infectious Disease"/>
            <person name="Wu L."/>
            <person name="Ma J."/>
        </authorList>
    </citation>
    <scope>NUCLEOTIDE SEQUENCE [LARGE SCALE GENOMIC DNA]</scope>
    <source>
        <strain evidence="4">CGMCC 1.7693</strain>
    </source>
</reference>
<feature type="transmembrane region" description="Helical" evidence="1">
    <location>
        <begin position="153"/>
        <end position="171"/>
    </location>
</feature>
<proteinExistence type="predicted"/>
<feature type="transmembrane region" description="Helical" evidence="1">
    <location>
        <begin position="114"/>
        <end position="137"/>
    </location>
</feature>
<dbReference type="Gene3D" id="3.30.565.10">
    <property type="entry name" value="Histidine kinase-like ATPase, C-terminal domain"/>
    <property type="match status" value="1"/>
</dbReference>
<feature type="transmembrane region" description="Helical" evidence="1">
    <location>
        <begin position="6"/>
        <end position="24"/>
    </location>
</feature>
<keyword evidence="1" id="KW-0472">Membrane</keyword>